<comment type="caution">
    <text evidence="3">The sequence shown here is derived from an EMBL/GenBank/DDBJ whole genome shotgun (WGS) entry which is preliminary data.</text>
</comment>
<evidence type="ECO:0000313" key="4">
    <source>
        <dbReference type="Proteomes" id="UP000649617"/>
    </source>
</evidence>
<organism evidence="3 4">
    <name type="scientific">Symbiodinium pilosum</name>
    <name type="common">Dinoflagellate</name>
    <dbReference type="NCBI Taxonomy" id="2952"/>
    <lineage>
        <taxon>Eukaryota</taxon>
        <taxon>Sar</taxon>
        <taxon>Alveolata</taxon>
        <taxon>Dinophyceae</taxon>
        <taxon>Suessiales</taxon>
        <taxon>Symbiodiniaceae</taxon>
        <taxon>Symbiodinium</taxon>
    </lineage>
</organism>
<protein>
    <submittedName>
        <fullName evidence="3">Uncharacterized protein</fullName>
    </submittedName>
</protein>
<keyword evidence="2" id="KW-0472">Membrane</keyword>
<evidence type="ECO:0000313" key="3">
    <source>
        <dbReference type="EMBL" id="CAE7202716.1"/>
    </source>
</evidence>
<dbReference type="EMBL" id="CAJNIZ010001913">
    <property type="protein sequence ID" value="CAE7202716.1"/>
    <property type="molecule type" value="Genomic_DNA"/>
</dbReference>
<dbReference type="Proteomes" id="UP000649617">
    <property type="component" value="Unassembled WGS sequence"/>
</dbReference>
<keyword evidence="2" id="KW-1133">Transmembrane helix</keyword>
<keyword evidence="2" id="KW-0812">Transmembrane</keyword>
<accession>A0A812JBD3</accession>
<evidence type="ECO:0000256" key="2">
    <source>
        <dbReference type="SAM" id="Phobius"/>
    </source>
</evidence>
<dbReference type="OrthoDB" id="2099276at2759"/>
<proteinExistence type="predicted"/>
<keyword evidence="4" id="KW-1185">Reference proteome</keyword>
<gene>
    <name evidence="3" type="ORF">SPIL2461_LOCUS1863</name>
</gene>
<sequence length="237" mass="25706">MACRHSHMFTSGARPAEVNERRASTTYTSPGRKWPRYPQERPKAWDGPRREAGAFQKWVTAFWYSLSAHMLMLGDYPARNGVKGKVIIGGVVLGTLVSIAIASQVVSTAPRDEYLASLKDMEGMEGLGGSNEKLPPLVKNGGYKLGEVYRQFADEAIGVSRPILLLGDLLPGGPAKQGLGTVERATALATYLLSALAAKKDNGKPMYDSITAVLTQDDLQAVARLFLGITVEERLEL</sequence>
<feature type="transmembrane region" description="Helical" evidence="2">
    <location>
        <begin position="86"/>
        <end position="106"/>
    </location>
</feature>
<name>A0A812JBD3_SYMPI</name>
<dbReference type="AlphaFoldDB" id="A0A812JBD3"/>
<feature type="non-terminal residue" evidence="3">
    <location>
        <position position="237"/>
    </location>
</feature>
<feature type="compositionally biased region" description="Basic and acidic residues" evidence="1">
    <location>
        <begin position="38"/>
        <end position="48"/>
    </location>
</feature>
<feature type="region of interest" description="Disordered" evidence="1">
    <location>
        <begin position="1"/>
        <end position="48"/>
    </location>
</feature>
<evidence type="ECO:0000256" key="1">
    <source>
        <dbReference type="SAM" id="MobiDB-lite"/>
    </source>
</evidence>
<reference evidence="3" key="1">
    <citation type="submission" date="2021-02" db="EMBL/GenBank/DDBJ databases">
        <authorList>
            <person name="Dougan E. K."/>
            <person name="Rhodes N."/>
            <person name="Thang M."/>
            <person name="Chan C."/>
        </authorList>
    </citation>
    <scope>NUCLEOTIDE SEQUENCE</scope>
</reference>